<name>A0A1M5WFN3_9CLOT</name>
<gene>
    <name evidence="3" type="ORF">SAMN02745207_02869</name>
</gene>
<evidence type="ECO:0000313" key="4">
    <source>
        <dbReference type="Proteomes" id="UP000184447"/>
    </source>
</evidence>
<dbReference type="AlphaFoldDB" id="A0A1M5WFN3"/>
<dbReference type="PROSITE" id="PS51257">
    <property type="entry name" value="PROKAR_LIPOPROTEIN"/>
    <property type="match status" value="1"/>
</dbReference>
<dbReference type="Proteomes" id="UP000184447">
    <property type="component" value="Unassembled WGS sequence"/>
</dbReference>
<feature type="compositionally biased region" description="Polar residues" evidence="1">
    <location>
        <begin position="33"/>
        <end position="48"/>
    </location>
</feature>
<organism evidence="3 4">
    <name type="scientific">Clostridium grantii DSM 8605</name>
    <dbReference type="NCBI Taxonomy" id="1121316"/>
    <lineage>
        <taxon>Bacteria</taxon>
        <taxon>Bacillati</taxon>
        <taxon>Bacillota</taxon>
        <taxon>Clostridia</taxon>
        <taxon>Eubacteriales</taxon>
        <taxon>Clostridiaceae</taxon>
        <taxon>Clostridium</taxon>
    </lineage>
</organism>
<evidence type="ECO:0000313" key="3">
    <source>
        <dbReference type="EMBL" id="SHH86315.1"/>
    </source>
</evidence>
<feature type="chain" id="PRO_5039311985" evidence="2">
    <location>
        <begin position="25"/>
        <end position="160"/>
    </location>
</feature>
<evidence type="ECO:0000256" key="1">
    <source>
        <dbReference type="SAM" id="MobiDB-lite"/>
    </source>
</evidence>
<feature type="region of interest" description="Disordered" evidence="1">
    <location>
        <begin position="33"/>
        <end position="75"/>
    </location>
</feature>
<dbReference type="STRING" id="1121316.SAMN02745207_02869"/>
<reference evidence="3 4" key="1">
    <citation type="submission" date="2016-11" db="EMBL/GenBank/DDBJ databases">
        <authorList>
            <person name="Jaros S."/>
            <person name="Januszkiewicz K."/>
            <person name="Wedrychowicz H."/>
        </authorList>
    </citation>
    <scope>NUCLEOTIDE SEQUENCE [LARGE SCALE GENOMIC DNA]</scope>
    <source>
        <strain evidence="3 4">DSM 8605</strain>
    </source>
</reference>
<sequence>MKNKKLILCISIAFGLLFASGCTPQENNTASTQVESTIAANESQTTEKGTLETKPEQGTTPEGKQGGAPMQEELNLSDETIAANISALEELYKNYTAESDEEAQNKIAMEALELFKGMQLESLTNEDTKTWLTGILENLGEQMGERPGEKPAGQGQPKPQ</sequence>
<evidence type="ECO:0000256" key="2">
    <source>
        <dbReference type="SAM" id="SignalP"/>
    </source>
</evidence>
<keyword evidence="4" id="KW-1185">Reference proteome</keyword>
<keyword evidence="2" id="KW-0732">Signal</keyword>
<feature type="signal peptide" evidence="2">
    <location>
        <begin position="1"/>
        <end position="24"/>
    </location>
</feature>
<protein>
    <submittedName>
        <fullName evidence="3">Uncharacterized protein</fullName>
    </submittedName>
</protein>
<feature type="region of interest" description="Disordered" evidence="1">
    <location>
        <begin position="141"/>
        <end position="160"/>
    </location>
</feature>
<proteinExistence type="predicted"/>
<dbReference type="EMBL" id="FQXM01000017">
    <property type="protein sequence ID" value="SHH86315.1"/>
    <property type="molecule type" value="Genomic_DNA"/>
</dbReference>
<accession>A0A1M5WFN3</accession>
<dbReference type="RefSeq" id="WP_073339099.1">
    <property type="nucleotide sequence ID" value="NZ_FQXM01000017.1"/>
</dbReference>